<gene>
    <name evidence="3" type="ORF">AA0114_g6286</name>
</gene>
<protein>
    <recommendedName>
        <fullName evidence="2">DUF6590 domain-containing protein</fullName>
    </recommendedName>
</protein>
<evidence type="ECO:0000256" key="1">
    <source>
        <dbReference type="SAM" id="MobiDB-lite"/>
    </source>
</evidence>
<dbReference type="EMBL" id="PDXA01000019">
    <property type="protein sequence ID" value="RYN49770.1"/>
    <property type="molecule type" value="Genomic_DNA"/>
</dbReference>
<comment type="caution">
    <text evidence="3">The sequence shown here is derived from an EMBL/GenBank/DDBJ whole genome shotgun (WGS) entry which is preliminary data.</text>
</comment>
<evidence type="ECO:0000259" key="2">
    <source>
        <dbReference type="Pfam" id="PF20233"/>
    </source>
</evidence>
<dbReference type="AlphaFoldDB" id="A0A4Q4MFU2"/>
<feature type="region of interest" description="Disordered" evidence="1">
    <location>
        <begin position="35"/>
        <end position="54"/>
    </location>
</feature>
<dbReference type="InterPro" id="IPR046497">
    <property type="entry name" value="DUF6590"/>
</dbReference>
<name>A0A4Q4MFU2_9PLEO</name>
<evidence type="ECO:0000313" key="4">
    <source>
        <dbReference type="Proteomes" id="UP000292402"/>
    </source>
</evidence>
<sequence length="278" mass="31723">MSTSNWIWSDQYQDYYYVTYDEYNNPVYHWSKQIETRPRQDSGPQLSHASNVAQMPDPAPPQFRSLTGAIQGTPQTGWYDLLDSSYRMRTGGEARDFFVVGRVFAMLYSEAAGGTAQPQPYNDAYTVVRFNERVHTNIRRFVVLEDKHGFVYACGIGTYSGRGVLKEGCVPWEHTIAYLSGTDPGSCYLPGEWYAGMTKEPIEIIPVDATIRLRSESRIRFGKMYPIEKNVKVKDIGQVHPSHLSKLLKYWNERDQPPTAQYAYPAENTSVPQISSPY</sequence>
<dbReference type="PANTHER" id="PTHR35391:SF5">
    <property type="entry name" value="DUF6590 DOMAIN-CONTAINING PROTEIN"/>
    <property type="match status" value="1"/>
</dbReference>
<accession>A0A4Q4MFU2</accession>
<reference evidence="4" key="1">
    <citation type="journal article" date="2019" name="bioRxiv">
        <title>Genomics, evolutionary history and diagnostics of the Alternaria alternata species group including apple and Asian pear pathotypes.</title>
        <authorList>
            <person name="Armitage A.D."/>
            <person name="Cockerton H.M."/>
            <person name="Sreenivasaprasad S."/>
            <person name="Woodhall J.W."/>
            <person name="Lane C.R."/>
            <person name="Harrison R.J."/>
            <person name="Clarkson J.P."/>
        </authorList>
    </citation>
    <scope>NUCLEOTIDE SEQUENCE [LARGE SCALE GENOMIC DNA]</scope>
    <source>
        <strain evidence="4">FERA 1082</strain>
    </source>
</reference>
<feature type="compositionally biased region" description="Polar residues" evidence="1">
    <location>
        <begin position="42"/>
        <end position="53"/>
    </location>
</feature>
<dbReference type="Pfam" id="PF20233">
    <property type="entry name" value="DUF6590"/>
    <property type="match status" value="1"/>
</dbReference>
<proteinExistence type="predicted"/>
<organism evidence="3 4">
    <name type="scientific">Alternaria tenuissima</name>
    <dbReference type="NCBI Taxonomy" id="119927"/>
    <lineage>
        <taxon>Eukaryota</taxon>
        <taxon>Fungi</taxon>
        <taxon>Dikarya</taxon>
        <taxon>Ascomycota</taxon>
        <taxon>Pezizomycotina</taxon>
        <taxon>Dothideomycetes</taxon>
        <taxon>Pleosporomycetidae</taxon>
        <taxon>Pleosporales</taxon>
        <taxon>Pleosporineae</taxon>
        <taxon>Pleosporaceae</taxon>
        <taxon>Alternaria</taxon>
        <taxon>Alternaria sect. Alternaria</taxon>
        <taxon>Alternaria alternata complex</taxon>
    </lineage>
</organism>
<dbReference type="PANTHER" id="PTHR35391">
    <property type="entry name" value="C2H2-TYPE DOMAIN-CONTAINING PROTEIN-RELATED"/>
    <property type="match status" value="1"/>
</dbReference>
<evidence type="ECO:0000313" key="3">
    <source>
        <dbReference type="EMBL" id="RYN49770.1"/>
    </source>
</evidence>
<dbReference type="Proteomes" id="UP000292402">
    <property type="component" value="Unassembled WGS sequence"/>
</dbReference>
<feature type="domain" description="DUF6590" evidence="2">
    <location>
        <begin position="95"/>
        <end position="248"/>
    </location>
</feature>